<dbReference type="Pfam" id="PF10756">
    <property type="entry name" value="bPH_6"/>
    <property type="match status" value="1"/>
</dbReference>
<dbReference type="RefSeq" id="WP_075725882.1">
    <property type="nucleotide sequence ID" value="NZ_CP009245.1"/>
</dbReference>
<accession>A0A1L7CFJ5</accession>
<feature type="domain" description="Low molecular weight protein antigen 6 PH" evidence="2">
    <location>
        <begin position="67"/>
        <end position="138"/>
    </location>
</feature>
<sequence length="187" mass="20177">MTTPGSSEKPTPKDTSADESGVFLSDRLHLLGAAAVLVMVLLMLPAKPLVFVWFVPWPLLFAAYVWRSRTTVNEAGIEARRGFSAPQQVPWEDFAGIRFGGATAFATRTDGSEIPLPGVSFNSLPRLAAASRGRIPDALTAGLEAADEKVVIIHRDGRQVLVDRDDPAAQAHLRAQQEVAETSESDK</sequence>
<evidence type="ECO:0000313" key="4">
    <source>
        <dbReference type="Proteomes" id="UP000185478"/>
    </source>
</evidence>
<dbReference type="STRING" id="1431546.CAQU_05470"/>
<keyword evidence="4" id="KW-1185">Reference proteome</keyword>
<organism evidence="3 4">
    <name type="scientific">Corynebacterium aquilae DSM 44791</name>
    <dbReference type="NCBI Taxonomy" id="1431546"/>
    <lineage>
        <taxon>Bacteria</taxon>
        <taxon>Bacillati</taxon>
        <taxon>Actinomycetota</taxon>
        <taxon>Actinomycetes</taxon>
        <taxon>Mycobacteriales</taxon>
        <taxon>Corynebacteriaceae</taxon>
        <taxon>Corynebacterium</taxon>
    </lineage>
</organism>
<name>A0A1L7CFJ5_9CORY</name>
<dbReference type="AlphaFoldDB" id="A0A1L7CFJ5"/>
<dbReference type="KEGG" id="caqu:CAQU_05470"/>
<reference evidence="3 4" key="1">
    <citation type="submission" date="2014-08" db="EMBL/GenBank/DDBJ databases">
        <title>Complete genome sequence of Corynebacterium aquilae S-613T(T) (=DSM 44791(T)), isolated from the choana of a healthy golden eagle.</title>
        <authorList>
            <person name="Ruckert C."/>
            <person name="Albersmeier A."/>
            <person name="Winkler A."/>
            <person name="Kalinowski J."/>
        </authorList>
    </citation>
    <scope>NUCLEOTIDE SEQUENCE [LARGE SCALE GENOMIC DNA]</scope>
    <source>
        <strain evidence="3 4">S-613</strain>
    </source>
</reference>
<evidence type="ECO:0000313" key="3">
    <source>
        <dbReference type="EMBL" id="APT84607.1"/>
    </source>
</evidence>
<evidence type="ECO:0000256" key="1">
    <source>
        <dbReference type="SAM" id="Phobius"/>
    </source>
</evidence>
<dbReference type="InterPro" id="IPR019692">
    <property type="entry name" value="CFP-6_PH"/>
</dbReference>
<dbReference type="OrthoDB" id="5190396at2"/>
<dbReference type="Proteomes" id="UP000185478">
    <property type="component" value="Chromosome"/>
</dbReference>
<keyword evidence="1" id="KW-0472">Membrane</keyword>
<evidence type="ECO:0000259" key="2">
    <source>
        <dbReference type="Pfam" id="PF10756"/>
    </source>
</evidence>
<feature type="transmembrane region" description="Helical" evidence="1">
    <location>
        <begin position="28"/>
        <end position="44"/>
    </location>
</feature>
<dbReference type="EMBL" id="CP009245">
    <property type="protein sequence ID" value="APT84607.1"/>
    <property type="molecule type" value="Genomic_DNA"/>
</dbReference>
<keyword evidence="1" id="KW-1133">Transmembrane helix</keyword>
<gene>
    <name evidence="3" type="ORF">CAQU_05470</name>
</gene>
<protein>
    <recommendedName>
        <fullName evidence="2">Low molecular weight protein antigen 6 PH domain-containing protein</fullName>
    </recommendedName>
</protein>
<proteinExistence type="predicted"/>
<keyword evidence="1" id="KW-0812">Transmembrane</keyword>